<keyword evidence="11 13" id="KW-0460">Magnesium</keyword>
<dbReference type="HAMAP" id="MF_00451">
    <property type="entry name" value="NDP_kinase"/>
    <property type="match status" value="1"/>
</dbReference>
<protein>
    <recommendedName>
        <fullName evidence="4 13">Nucleoside diphosphate kinase</fullName>
        <shortName evidence="13">NDK</shortName>
        <shortName evidence="13">NDP kinase</shortName>
        <ecNumber evidence="3 13">2.7.4.6</ecNumber>
    </recommendedName>
    <alternativeName>
        <fullName evidence="13">Nucleoside-2-P kinase</fullName>
    </alternativeName>
</protein>
<evidence type="ECO:0000256" key="9">
    <source>
        <dbReference type="ARBA" id="ARBA00022777"/>
    </source>
</evidence>
<dbReference type="GO" id="GO:0006228">
    <property type="term" value="P:UTP biosynthetic process"/>
    <property type="evidence" value="ECO:0007669"/>
    <property type="project" value="UniProtKB-UniRule"/>
</dbReference>
<keyword evidence="7 13" id="KW-0479">Metal-binding</keyword>
<comment type="catalytic activity">
    <reaction evidence="13">
        <text>a ribonucleoside 5'-diphosphate + ATP = a ribonucleoside 5'-triphosphate + ADP</text>
        <dbReference type="Rhea" id="RHEA:18113"/>
        <dbReference type="ChEBI" id="CHEBI:30616"/>
        <dbReference type="ChEBI" id="CHEBI:57930"/>
        <dbReference type="ChEBI" id="CHEBI:61557"/>
        <dbReference type="ChEBI" id="CHEBI:456216"/>
        <dbReference type="EC" id="2.7.4.6"/>
    </reaction>
</comment>
<evidence type="ECO:0000256" key="1">
    <source>
        <dbReference type="ARBA" id="ARBA00001946"/>
    </source>
</evidence>
<sequence>MERSLFIVKPDAVQRGLIGEVLRRLEQRGLRFVGLKLMQIDRKLAEQHYAEHRGKPFFQELLEFITSGPVVVGVVEGPRAIEVTRKTMGATDPAKAEPGTIRGDLALTIGQNVIHGSDSPEKAAYEIGLFFRDDELVSYERAIDQWIMG</sequence>
<dbReference type="EMBL" id="DSJL01000011">
    <property type="protein sequence ID" value="HEF65259.1"/>
    <property type="molecule type" value="Genomic_DNA"/>
</dbReference>
<dbReference type="FunFam" id="3.30.70.141:FF:000003">
    <property type="entry name" value="Nucleoside diphosphate kinase"/>
    <property type="match status" value="1"/>
</dbReference>
<comment type="cofactor">
    <cofactor evidence="1 13">
        <name>Mg(2+)</name>
        <dbReference type="ChEBI" id="CHEBI:18420"/>
    </cofactor>
</comment>
<evidence type="ECO:0000256" key="10">
    <source>
        <dbReference type="ARBA" id="ARBA00022840"/>
    </source>
</evidence>
<comment type="catalytic activity">
    <reaction evidence="13 16">
        <text>a 2'-deoxyribonucleoside 5'-diphosphate + ATP = a 2'-deoxyribonucleoside 5'-triphosphate + ADP</text>
        <dbReference type="Rhea" id="RHEA:44640"/>
        <dbReference type="ChEBI" id="CHEBI:30616"/>
        <dbReference type="ChEBI" id="CHEBI:61560"/>
        <dbReference type="ChEBI" id="CHEBI:73316"/>
        <dbReference type="ChEBI" id="CHEBI:456216"/>
        <dbReference type="EC" id="2.7.4.6"/>
    </reaction>
</comment>
<keyword evidence="8 13" id="KW-0547">Nucleotide-binding</keyword>
<dbReference type="CDD" id="cd04413">
    <property type="entry name" value="NDPk_I"/>
    <property type="match status" value="1"/>
</dbReference>
<comment type="similarity">
    <text evidence="2 13 14 15">Belongs to the NDK family.</text>
</comment>
<dbReference type="Pfam" id="PF00334">
    <property type="entry name" value="NDK"/>
    <property type="match status" value="1"/>
</dbReference>
<evidence type="ECO:0000256" key="12">
    <source>
        <dbReference type="ARBA" id="ARBA00023080"/>
    </source>
</evidence>
<evidence type="ECO:0000256" key="6">
    <source>
        <dbReference type="ARBA" id="ARBA00022679"/>
    </source>
</evidence>
<dbReference type="GO" id="GO:0006241">
    <property type="term" value="P:CTP biosynthetic process"/>
    <property type="evidence" value="ECO:0007669"/>
    <property type="project" value="UniProtKB-UniRule"/>
</dbReference>
<dbReference type="PANTHER" id="PTHR11349">
    <property type="entry name" value="NUCLEOSIDE DIPHOSPHATE KINASE"/>
    <property type="match status" value="1"/>
</dbReference>
<evidence type="ECO:0000256" key="7">
    <source>
        <dbReference type="ARBA" id="ARBA00022723"/>
    </source>
</evidence>
<keyword evidence="5 13" id="KW-0597">Phosphoprotein</keyword>
<evidence type="ECO:0000256" key="3">
    <source>
        <dbReference type="ARBA" id="ARBA00012966"/>
    </source>
</evidence>
<organism evidence="18">
    <name type="scientific">Thermomicrobium roseum</name>
    <dbReference type="NCBI Taxonomy" id="500"/>
    <lineage>
        <taxon>Bacteria</taxon>
        <taxon>Pseudomonadati</taxon>
        <taxon>Thermomicrobiota</taxon>
        <taxon>Thermomicrobia</taxon>
        <taxon>Thermomicrobiales</taxon>
        <taxon>Thermomicrobiaceae</taxon>
        <taxon>Thermomicrobium</taxon>
    </lineage>
</organism>
<evidence type="ECO:0000259" key="17">
    <source>
        <dbReference type="SMART" id="SM00562"/>
    </source>
</evidence>
<dbReference type="SUPFAM" id="SSF54919">
    <property type="entry name" value="Nucleoside diphosphate kinase, NDK"/>
    <property type="match status" value="1"/>
</dbReference>
<evidence type="ECO:0000256" key="8">
    <source>
        <dbReference type="ARBA" id="ARBA00022741"/>
    </source>
</evidence>
<dbReference type="InterPro" id="IPR001564">
    <property type="entry name" value="Nucleoside_diP_kinase"/>
</dbReference>
<evidence type="ECO:0000256" key="15">
    <source>
        <dbReference type="RuleBase" id="RU004011"/>
    </source>
</evidence>
<feature type="binding site" evidence="13 14">
    <location>
        <position position="112"/>
    </location>
    <ligand>
        <name>ATP</name>
        <dbReference type="ChEBI" id="CHEBI:30616"/>
    </ligand>
</feature>
<comment type="function">
    <text evidence="13">Major role in the synthesis of nucleoside triphosphates other than ATP. The ATP gamma phosphate is transferred to the NDP beta phosphate via a ping-pong mechanism, using a phosphorylated active-site intermediate.</text>
</comment>
<dbReference type="Gene3D" id="3.30.70.141">
    <property type="entry name" value="Nucleoside diphosphate kinase-like domain"/>
    <property type="match status" value="1"/>
</dbReference>
<dbReference type="PROSITE" id="PS51374">
    <property type="entry name" value="NDPK_LIKE"/>
    <property type="match status" value="1"/>
</dbReference>
<dbReference type="AlphaFoldDB" id="A0A7C2B686"/>
<feature type="domain" description="Nucleoside diphosphate kinase-like" evidence="17">
    <location>
        <begin position="1"/>
        <end position="138"/>
    </location>
</feature>
<dbReference type="InterPro" id="IPR036850">
    <property type="entry name" value="NDK-like_dom_sf"/>
</dbReference>
<feature type="binding site" evidence="13 14">
    <location>
        <position position="102"/>
    </location>
    <ligand>
        <name>ATP</name>
        <dbReference type="ChEBI" id="CHEBI:30616"/>
    </ligand>
</feature>
<keyword evidence="6 13" id="KW-0808">Transferase</keyword>
<feature type="binding site" evidence="13 14">
    <location>
        <position position="57"/>
    </location>
    <ligand>
        <name>ATP</name>
        <dbReference type="ChEBI" id="CHEBI:30616"/>
    </ligand>
</feature>
<evidence type="ECO:0000256" key="13">
    <source>
        <dbReference type="HAMAP-Rule" id="MF_00451"/>
    </source>
</evidence>
<keyword evidence="12 13" id="KW-0546">Nucleotide metabolism</keyword>
<dbReference type="PROSITE" id="PS00469">
    <property type="entry name" value="NDPK"/>
    <property type="match status" value="1"/>
</dbReference>
<dbReference type="GO" id="GO:0005737">
    <property type="term" value="C:cytoplasm"/>
    <property type="evidence" value="ECO:0007669"/>
    <property type="project" value="UniProtKB-SubCell"/>
</dbReference>
<comment type="caution">
    <text evidence="18">The sequence shown here is derived from an EMBL/GenBank/DDBJ whole genome shotgun (WGS) entry which is preliminary data.</text>
</comment>
<proteinExistence type="inferred from homology"/>
<feature type="active site" description="Pros-phosphohistidine intermediate" evidence="13 14">
    <location>
        <position position="115"/>
    </location>
</feature>
<feature type="binding site" evidence="13 14">
    <location>
        <position position="9"/>
    </location>
    <ligand>
        <name>ATP</name>
        <dbReference type="ChEBI" id="CHEBI:30616"/>
    </ligand>
</feature>
<dbReference type="GO" id="GO:0005524">
    <property type="term" value="F:ATP binding"/>
    <property type="evidence" value="ECO:0007669"/>
    <property type="project" value="UniProtKB-UniRule"/>
</dbReference>
<keyword evidence="13" id="KW-0963">Cytoplasm</keyword>
<feature type="binding site" evidence="13 14">
    <location>
        <position position="85"/>
    </location>
    <ligand>
        <name>ATP</name>
        <dbReference type="ChEBI" id="CHEBI:30616"/>
    </ligand>
</feature>
<comment type="subunit">
    <text evidence="13">Homotetramer.</text>
</comment>
<evidence type="ECO:0000256" key="16">
    <source>
        <dbReference type="RuleBase" id="RU004013"/>
    </source>
</evidence>
<dbReference type="GO" id="GO:0046872">
    <property type="term" value="F:metal ion binding"/>
    <property type="evidence" value="ECO:0007669"/>
    <property type="project" value="UniProtKB-KW"/>
</dbReference>
<reference evidence="18" key="1">
    <citation type="journal article" date="2020" name="mSystems">
        <title>Genome- and Community-Level Interaction Insights into Carbon Utilization and Element Cycling Functions of Hydrothermarchaeota in Hydrothermal Sediment.</title>
        <authorList>
            <person name="Zhou Z."/>
            <person name="Liu Y."/>
            <person name="Xu W."/>
            <person name="Pan J."/>
            <person name="Luo Z.H."/>
            <person name="Li M."/>
        </authorList>
    </citation>
    <scope>NUCLEOTIDE SEQUENCE [LARGE SCALE GENOMIC DNA]</scope>
    <source>
        <strain evidence="18">SpSt-222</strain>
    </source>
</reference>
<feature type="binding site" evidence="13 14">
    <location>
        <position position="91"/>
    </location>
    <ligand>
        <name>ATP</name>
        <dbReference type="ChEBI" id="CHEBI:30616"/>
    </ligand>
</feature>
<name>A0A7C2B686_THERO</name>
<dbReference type="InterPro" id="IPR023005">
    <property type="entry name" value="Nucleoside_diP_kinase_AS"/>
</dbReference>
<dbReference type="PRINTS" id="PR01243">
    <property type="entry name" value="NUCDPKINASE"/>
</dbReference>
<evidence type="ECO:0000256" key="5">
    <source>
        <dbReference type="ARBA" id="ARBA00022553"/>
    </source>
</evidence>
<evidence type="ECO:0000256" key="11">
    <source>
        <dbReference type="ARBA" id="ARBA00022842"/>
    </source>
</evidence>
<dbReference type="GO" id="GO:0004550">
    <property type="term" value="F:nucleoside diphosphate kinase activity"/>
    <property type="evidence" value="ECO:0007669"/>
    <property type="project" value="UniProtKB-UniRule"/>
</dbReference>
<dbReference type="SMART" id="SM00562">
    <property type="entry name" value="NDK"/>
    <property type="match status" value="1"/>
</dbReference>
<dbReference type="InterPro" id="IPR034907">
    <property type="entry name" value="NDK-like_dom"/>
</dbReference>
<comment type="subcellular location">
    <subcellularLocation>
        <location evidence="13">Cytoplasm</location>
    </subcellularLocation>
</comment>
<gene>
    <name evidence="13" type="primary">ndk</name>
    <name evidence="18" type="ORF">ENP47_06655</name>
</gene>
<accession>A0A7C2B686</accession>
<evidence type="ECO:0000256" key="14">
    <source>
        <dbReference type="PROSITE-ProRule" id="PRU00706"/>
    </source>
</evidence>
<dbReference type="EC" id="2.7.4.6" evidence="3 13"/>
<evidence type="ECO:0000256" key="2">
    <source>
        <dbReference type="ARBA" id="ARBA00008142"/>
    </source>
</evidence>
<keyword evidence="9 13" id="KW-0418">Kinase</keyword>
<evidence type="ECO:0000313" key="18">
    <source>
        <dbReference type="EMBL" id="HEF65259.1"/>
    </source>
</evidence>
<dbReference type="NCBIfam" id="NF001908">
    <property type="entry name" value="PRK00668.1"/>
    <property type="match status" value="1"/>
</dbReference>
<dbReference type="GO" id="GO:0006183">
    <property type="term" value="P:GTP biosynthetic process"/>
    <property type="evidence" value="ECO:0007669"/>
    <property type="project" value="UniProtKB-UniRule"/>
</dbReference>
<evidence type="ECO:0000256" key="4">
    <source>
        <dbReference type="ARBA" id="ARBA00017632"/>
    </source>
</evidence>
<keyword evidence="10 13" id="KW-0067">ATP-binding</keyword>